<feature type="transmembrane region" description="Helical" evidence="2">
    <location>
        <begin position="105"/>
        <end position="123"/>
    </location>
</feature>
<evidence type="ECO:0000256" key="2">
    <source>
        <dbReference type="SAM" id="Phobius"/>
    </source>
</evidence>
<gene>
    <name evidence="3" type="ORF">DdX_14421</name>
</gene>
<name>A0AAD4MRV6_9BILA</name>
<feature type="transmembrane region" description="Helical" evidence="2">
    <location>
        <begin position="135"/>
        <end position="164"/>
    </location>
</feature>
<dbReference type="AlphaFoldDB" id="A0AAD4MRV6"/>
<feature type="transmembrane region" description="Helical" evidence="2">
    <location>
        <begin position="401"/>
        <end position="421"/>
    </location>
</feature>
<feature type="region of interest" description="Disordered" evidence="1">
    <location>
        <begin position="449"/>
        <end position="485"/>
    </location>
</feature>
<dbReference type="Proteomes" id="UP001201812">
    <property type="component" value="Unassembled WGS sequence"/>
</dbReference>
<feature type="transmembrane region" description="Helical" evidence="2">
    <location>
        <begin position="375"/>
        <end position="395"/>
    </location>
</feature>
<feature type="compositionally biased region" description="Polar residues" evidence="1">
    <location>
        <begin position="453"/>
        <end position="463"/>
    </location>
</feature>
<evidence type="ECO:0000313" key="3">
    <source>
        <dbReference type="EMBL" id="KAI1704181.1"/>
    </source>
</evidence>
<sequence length="485" mass="56131">MSDPKIIDNPMFEKDSNSLQSVQFKSTEGQRLIGPDINPVKNFAQDYARRFYALKLVNCILLFFTAVLSTVGALYCLRISRWSNWHMKTALPRISDGQLVRSESLAILAWIMFFLATFSLVMYHRKKKTVENSKMFLASLAVTDICLSFFCLLNLVFIFVSYGLRATSEYLWFYPRLMNGTSLQVLTESHWGGYTRDYYKPYQRQYYKEYEATTPPTMPSSTFSPYMMWEMGTRKREIIIRLFLDPAVVIIALLAILVNIVYITLLRKTIKRNSLWASNFREAYPESSKLSVSYAEWSNFVSKLLNWVFPVFLILAPIYRITFIHAWIFFCGTGICFAVCFYQWISYIQKVKFRIGELSSSEHEKSIAKDIKQDLVLCCIGSVFYMVLYSSYWPYELIQKVSLAALFLFLCCTGNNFYMLYKHGGLTDGMNLKILPRISISISVNVVKESETSAEQSTGNSKSDGQEKKEKPEENKTEKDLCEKV</sequence>
<feature type="transmembrane region" description="Helical" evidence="2">
    <location>
        <begin position="327"/>
        <end position="345"/>
    </location>
</feature>
<keyword evidence="4" id="KW-1185">Reference proteome</keyword>
<protein>
    <submittedName>
        <fullName evidence="3">Uncharacterized protein</fullName>
    </submittedName>
</protein>
<accession>A0AAD4MRV6</accession>
<keyword evidence="2" id="KW-0812">Transmembrane</keyword>
<dbReference type="EMBL" id="JAKKPZ010000071">
    <property type="protein sequence ID" value="KAI1704181.1"/>
    <property type="molecule type" value="Genomic_DNA"/>
</dbReference>
<keyword evidence="2" id="KW-0472">Membrane</keyword>
<feature type="transmembrane region" description="Helical" evidence="2">
    <location>
        <begin position="51"/>
        <end position="75"/>
    </location>
</feature>
<organism evidence="3 4">
    <name type="scientific">Ditylenchus destructor</name>
    <dbReference type="NCBI Taxonomy" id="166010"/>
    <lineage>
        <taxon>Eukaryota</taxon>
        <taxon>Metazoa</taxon>
        <taxon>Ecdysozoa</taxon>
        <taxon>Nematoda</taxon>
        <taxon>Chromadorea</taxon>
        <taxon>Rhabditida</taxon>
        <taxon>Tylenchina</taxon>
        <taxon>Tylenchomorpha</taxon>
        <taxon>Sphaerularioidea</taxon>
        <taxon>Anguinidae</taxon>
        <taxon>Anguininae</taxon>
        <taxon>Ditylenchus</taxon>
    </lineage>
</organism>
<proteinExistence type="predicted"/>
<evidence type="ECO:0000313" key="4">
    <source>
        <dbReference type="Proteomes" id="UP001201812"/>
    </source>
</evidence>
<evidence type="ECO:0000256" key="1">
    <source>
        <dbReference type="SAM" id="MobiDB-lite"/>
    </source>
</evidence>
<feature type="transmembrane region" description="Helical" evidence="2">
    <location>
        <begin position="238"/>
        <end position="265"/>
    </location>
</feature>
<feature type="transmembrane region" description="Helical" evidence="2">
    <location>
        <begin position="304"/>
        <end position="321"/>
    </location>
</feature>
<keyword evidence="2" id="KW-1133">Transmembrane helix</keyword>
<reference evidence="3" key="1">
    <citation type="submission" date="2022-01" db="EMBL/GenBank/DDBJ databases">
        <title>Genome Sequence Resource for Two Populations of Ditylenchus destructor, the Migratory Endoparasitic Phytonematode.</title>
        <authorList>
            <person name="Zhang H."/>
            <person name="Lin R."/>
            <person name="Xie B."/>
        </authorList>
    </citation>
    <scope>NUCLEOTIDE SEQUENCE</scope>
    <source>
        <strain evidence="3">BazhouSP</strain>
    </source>
</reference>
<comment type="caution">
    <text evidence="3">The sequence shown here is derived from an EMBL/GenBank/DDBJ whole genome shotgun (WGS) entry which is preliminary data.</text>
</comment>
<feature type="compositionally biased region" description="Basic and acidic residues" evidence="1">
    <location>
        <begin position="464"/>
        <end position="485"/>
    </location>
</feature>